<evidence type="ECO:0000313" key="2">
    <source>
        <dbReference type="EMBL" id="RDH29566.1"/>
    </source>
</evidence>
<feature type="transmembrane region" description="Helical" evidence="1">
    <location>
        <begin position="244"/>
        <end position="266"/>
    </location>
</feature>
<keyword evidence="1" id="KW-0812">Transmembrane</keyword>
<sequence length="333" mass="38782">MPGNAPFSAEASISSTPYTPATFRDEHYTPCRPTADIPRFLQKDLSVERLNKINKDLWLAGRPMPPRPLNYQVATSRVIVPDERIDMHMVWEHSRRIHLKPIPRYLLNHQFWESQMTCDELCPCISNQLYCQADKGDKVCQRKKLYECALGFLFSYIALIERECDFAIAQDHHLLQKNVTWEGWHKLVQQLLQNGNANPRNINDRYLFGELRLSRLNKIYNFRYGSIRGYQFPYQTYDELFRDYLTPLTATTVYVALVLTAMQVGLATNCLSDNLAFRRASYGFTVFSILGPLVAILLVGFIGLFYFIRDLVVTLRFKRERFAHYKLLSSQSL</sequence>
<reference evidence="2 3" key="1">
    <citation type="submission" date="2018-07" db="EMBL/GenBank/DDBJ databases">
        <title>The genomes of Aspergillus section Nigri reveals drivers in fungal speciation.</title>
        <authorList>
            <consortium name="DOE Joint Genome Institute"/>
            <person name="Vesth T.C."/>
            <person name="Nybo J."/>
            <person name="Theobald S."/>
            <person name="Brandl J."/>
            <person name="Frisvad J.C."/>
            <person name="Nielsen K.F."/>
            <person name="Lyhne E.K."/>
            <person name="Kogle M.E."/>
            <person name="Kuo A."/>
            <person name="Riley R."/>
            <person name="Clum A."/>
            <person name="Nolan M."/>
            <person name="Lipzen A."/>
            <person name="Salamov A."/>
            <person name="Henrissat B."/>
            <person name="Wiebenga A."/>
            <person name="De vries R.P."/>
            <person name="Grigoriev I.V."/>
            <person name="Mortensen U.H."/>
            <person name="Andersen M.R."/>
            <person name="Baker S.E."/>
        </authorList>
    </citation>
    <scope>NUCLEOTIDE SEQUENCE [LARGE SCALE GENOMIC DNA]</scope>
    <source>
        <strain evidence="2 3">CBS 139.54b</strain>
    </source>
</reference>
<keyword evidence="1" id="KW-0472">Membrane</keyword>
<feature type="transmembrane region" description="Helical" evidence="1">
    <location>
        <begin position="286"/>
        <end position="308"/>
    </location>
</feature>
<dbReference type="PANTHER" id="PTHR34414:SF1">
    <property type="entry name" value="SUBTILISIN-LIKE SERINE PROTEASE"/>
    <property type="match status" value="1"/>
</dbReference>
<dbReference type="EMBL" id="KZ852067">
    <property type="protein sequence ID" value="RDH29566.1"/>
    <property type="molecule type" value="Genomic_DNA"/>
</dbReference>
<evidence type="ECO:0000313" key="3">
    <source>
        <dbReference type="Proteomes" id="UP000253729"/>
    </source>
</evidence>
<protein>
    <submittedName>
        <fullName evidence="2">Uncharacterized protein</fullName>
    </submittedName>
</protein>
<evidence type="ECO:0000256" key="1">
    <source>
        <dbReference type="SAM" id="Phobius"/>
    </source>
</evidence>
<dbReference type="AlphaFoldDB" id="A0A3F3PTE2"/>
<keyword evidence="3" id="KW-1185">Reference proteome</keyword>
<dbReference type="InterPro" id="IPR046536">
    <property type="entry name" value="DUF6601"/>
</dbReference>
<dbReference type="Pfam" id="PF20246">
    <property type="entry name" value="DUF6601"/>
    <property type="match status" value="1"/>
</dbReference>
<name>A0A3F3PTE2_9EURO</name>
<dbReference type="STRING" id="1341132.A0A3F3PTE2"/>
<keyword evidence="1" id="KW-1133">Transmembrane helix</keyword>
<accession>A0A3F3PTE2</accession>
<dbReference type="Proteomes" id="UP000253729">
    <property type="component" value="Unassembled WGS sequence"/>
</dbReference>
<gene>
    <name evidence="2" type="ORF">BDQ94DRAFT_182339</name>
</gene>
<dbReference type="GeneID" id="38142472"/>
<organism evidence="2 3">
    <name type="scientific">Aspergillus welwitschiae</name>
    <dbReference type="NCBI Taxonomy" id="1341132"/>
    <lineage>
        <taxon>Eukaryota</taxon>
        <taxon>Fungi</taxon>
        <taxon>Dikarya</taxon>
        <taxon>Ascomycota</taxon>
        <taxon>Pezizomycotina</taxon>
        <taxon>Eurotiomycetes</taxon>
        <taxon>Eurotiomycetidae</taxon>
        <taxon>Eurotiales</taxon>
        <taxon>Aspergillaceae</taxon>
        <taxon>Aspergillus</taxon>
        <taxon>Aspergillus subgen. Circumdati</taxon>
    </lineage>
</organism>
<proteinExistence type="predicted"/>
<dbReference type="RefSeq" id="XP_026622588.1">
    <property type="nucleotide sequence ID" value="XM_026774116.1"/>
</dbReference>
<dbReference type="PANTHER" id="PTHR34414">
    <property type="entry name" value="HET DOMAIN-CONTAINING PROTEIN-RELATED"/>
    <property type="match status" value="1"/>
</dbReference>